<dbReference type="AlphaFoldDB" id="W4LRS5"/>
<dbReference type="CDD" id="cd06261">
    <property type="entry name" value="TM_PBP2"/>
    <property type="match status" value="1"/>
</dbReference>
<feature type="transmembrane region" description="Helical" evidence="10">
    <location>
        <begin position="44"/>
        <end position="74"/>
    </location>
</feature>
<evidence type="ECO:0000256" key="7">
    <source>
        <dbReference type="ARBA" id="ARBA00022970"/>
    </source>
</evidence>
<comment type="subcellular location">
    <subcellularLocation>
        <location evidence="2">Cell inner membrane</location>
        <topology evidence="2">Multi-pass membrane protein</topology>
    </subcellularLocation>
    <subcellularLocation>
        <location evidence="10">Cell membrane</location>
        <topology evidence="10">Multi-pass membrane protein</topology>
    </subcellularLocation>
</comment>
<dbReference type="GO" id="GO:0022857">
    <property type="term" value="F:transmembrane transporter activity"/>
    <property type="evidence" value="ECO:0007669"/>
    <property type="project" value="InterPro"/>
</dbReference>
<name>W4LRS5_ENTF1</name>
<keyword evidence="4 10" id="KW-0813">Transport</keyword>
<dbReference type="PROSITE" id="PS51257">
    <property type="entry name" value="PROKAR_LIPOPROTEIN"/>
    <property type="match status" value="1"/>
</dbReference>
<dbReference type="Proteomes" id="UP000019141">
    <property type="component" value="Unassembled WGS sequence"/>
</dbReference>
<dbReference type="Gene3D" id="1.10.3720.10">
    <property type="entry name" value="MetI-like"/>
    <property type="match status" value="1"/>
</dbReference>
<accession>W4LRS5</accession>
<dbReference type="PROSITE" id="PS50928">
    <property type="entry name" value="ABC_TM1"/>
    <property type="match status" value="1"/>
</dbReference>
<feature type="transmembrane region" description="Helical" evidence="10">
    <location>
        <begin position="234"/>
        <end position="252"/>
    </location>
</feature>
<evidence type="ECO:0000256" key="3">
    <source>
        <dbReference type="ARBA" id="ARBA00010072"/>
    </source>
</evidence>
<sequence>MKPVRIGLGILLVMLLSGCASDLRYNWDFSVVLPLNPEGTGRFYYLIGGFWLTLQISILSTLFGVVFGLCIAFLGRSRLTVKVLGVNIKVYLCFQFFIRTYLEIIRNLPVFVLMLWAYFAMPIITPFEIGPFESVIFTLSITAAAFLSEIFRAGIESIDRGHIEAARSVGMSSWQTMHRIILPQAVRRVLPPITSEFVLIVKNSSLGAFVGLLELTRRAFQINANLNTSRAPEVYLLLTIEFLIILVTLSRLSQWVEKRTAIP</sequence>
<evidence type="ECO:0000256" key="8">
    <source>
        <dbReference type="ARBA" id="ARBA00022989"/>
    </source>
</evidence>
<feature type="transmembrane region" description="Helical" evidence="10">
    <location>
        <begin position="136"/>
        <end position="155"/>
    </location>
</feature>
<dbReference type="SUPFAM" id="SSF161098">
    <property type="entry name" value="MetI-like"/>
    <property type="match status" value="1"/>
</dbReference>
<keyword evidence="5" id="KW-1003">Cell membrane</keyword>
<dbReference type="PANTHER" id="PTHR30614:SF20">
    <property type="entry name" value="GLUTAMINE TRANSPORT SYSTEM PERMEASE PROTEIN GLNP"/>
    <property type="match status" value="1"/>
</dbReference>
<dbReference type="GO" id="GO:0006865">
    <property type="term" value="P:amino acid transport"/>
    <property type="evidence" value="ECO:0007669"/>
    <property type="project" value="UniProtKB-KW"/>
</dbReference>
<gene>
    <name evidence="12" type="ORF">ETSY1_11250</name>
</gene>
<keyword evidence="7" id="KW-0029">Amino-acid transport</keyword>
<comment type="similarity">
    <text evidence="3">Belongs to the binding-protein-dependent transport system permease family. HisMQ subfamily.</text>
</comment>
<keyword evidence="13" id="KW-1185">Reference proteome</keyword>
<evidence type="ECO:0000256" key="10">
    <source>
        <dbReference type="RuleBase" id="RU363032"/>
    </source>
</evidence>
<keyword evidence="8 10" id="KW-1133">Transmembrane helix</keyword>
<evidence type="ECO:0000256" key="5">
    <source>
        <dbReference type="ARBA" id="ARBA00022475"/>
    </source>
</evidence>
<comment type="function">
    <text evidence="1">Part of the binding-protein-dependent transport system for glutamine; probably responsible for the translocation of the substrate across the membrane.</text>
</comment>
<dbReference type="Pfam" id="PF00528">
    <property type="entry name" value="BPD_transp_1"/>
    <property type="match status" value="1"/>
</dbReference>
<keyword evidence="6 10" id="KW-0812">Transmembrane</keyword>
<evidence type="ECO:0000256" key="2">
    <source>
        <dbReference type="ARBA" id="ARBA00004429"/>
    </source>
</evidence>
<feature type="domain" description="ABC transmembrane type-1" evidence="11">
    <location>
        <begin position="50"/>
        <end position="253"/>
    </location>
</feature>
<dbReference type="NCBIfam" id="TIGR01726">
    <property type="entry name" value="HEQRo_perm_3TM"/>
    <property type="match status" value="1"/>
</dbReference>
<dbReference type="InterPro" id="IPR035906">
    <property type="entry name" value="MetI-like_sf"/>
</dbReference>
<comment type="caution">
    <text evidence="12">The sequence shown here is derived from an EMBL/GenBank/DDBJ whole genome shotgun (WGS) entry which is preliminary data.</text>
</comment>
<dbReference type="InterPro" id="IPR043429">
    <property type="entry name" value="ArtM/GltK/GlnP/TcyL/YhdX-like"/>
</dbReference>
<evidence type="ECO:0000256" key="6">
    <source>
        <dbReference type="ARBA" id="ARBA00022692"/>
    </source>
</evidence>
<evidence type="ECO:0000313" key="12">
    <source>
        <dbReference type="EMBL" id="ETX00421.1"/>
    </source>
</evidence>
<feature type="transmembrane region" description="Helical" evidence="10">
    <location>
        <begin position="104"/>
        <end position="124"/>
    </location>
</feature>
<keyword evidence="9 10" id="KW-0472">Membrane</keyword>
<dbReference type="InterPro" id="IPR010065">
    <property type="entry name" value="AA_ABC_transptr_permease_3TM"/>
</dbReference>
<dbReference type="PANTHER" id="PTHR30614">
    <property type="entry name" value="MEMBRANE COMPONENT OF AMINO ACID ABC TRANSPORTER"/>
    <property type="match status" value="1"/>
</dbReference>
<evidence type="ECO:0000256" key="1">
    <source>
        <dbReference type="ARBA" id="ARBA00003159"/>
    </source>
</evidence>
<reference evidence="12 13" key="1">
    <citation type="journal article" date="2014" name="Nature">
        <title>An environmental bacterial taxon with a large and distinct metabolic repertoire.</title>
        <authorList>
            <person name="Wilson M.C."/>
            <person name="Mori T."/>
            <person name="Ruckert C."/>
            <person name="Uria A.R."/>
            <person name="Helf M.J."/>
            <person name="Takada K."/>
            <person name="Gernert C."/>
            <person name="Steffens U.A."/>
            <person name="Heycke N."/>
            <person name="Schmitt S."/>
            <person name="Rinke C."/>
            <person name="Helfrich E.J."/>
            <person name="Brachmann A.O."/>
            <person name="Gurgui C."/>
            <person name="Wakimoto T."/>
            <person name="Kracht M."/>
            <person name="Crusemann M."/>
            <person name="Hentschel U."/>
            <person name="Abe I."/>
            <person name="Matsunaga S."/>
            <person name="Kalinowski J."/>
            <person name="Takeyama H."/>
            <person name="Piel J."/>
        </authorList>
    </citation>
    <scope>NUCLEOTIDE SEQUENCE [LARGE SCALE GENOMIC DNA]</scope>
    <source>
        <strain evidence="13">TSY1</strain>
    </source>
</reference>
<dbReference type="EMBL" id="AZHW01000339">
    <property type="protein sequence ID" value="ETX00421.1"/>
    <property type="molecule type" value="Genomic_DNA"/>
</dbReference>
<evidence type="ECO:0000256" key="9">
    <source>
        <dbReference type="ARBA" id="ARBA00023136"/>
    </source>
</evidence>
<evidence type="ECO:0000259" key="11">
    <source>
        <dbReference type="PROSITE" id="PS50928"/>
    </source>
</evidence>
<dbReference type="GO" id="GO:0043190">
    <property type="term" value="C:ATP-binding cassette (ABC) transporter complex"/>
    <property type="evidence" value="ECO:0007669"/>
    <property type="project" value="InterPro"/>
</dbReference>
<evidence type="ECO:0000256" key="4">
    <source>
        <dbReference type="ARBA" id="ARBA00022448"/>
    </source>
</evidence>
<dbReference type="HOGENOM" id="CLU_019602_1_0_7"/>
<dbReference type="InterPro" id="IPR000515">
    <property type="entry name" value="MetI-like"/>
</dbReference>
<proteinExistence type="inferred from homology"/>
<evidence type="ECO:0000313" key="13">
    <source>
        <dbReference type="Proteomes" id="UP000019141"/>
    </source>
</evidence>
<protein>
    <recommendedName>
        <fullName evidence="11">ABC transmembrane type-1 domain-containing protein</fullName>
    </recommendedName>
</protein>
<organism evidence="12 13">
    <name type="scientific">Entotheonella factor</name>
    <dbReference type="NCBI Taxonomy" id="1429438"/>
    <lineage>
        <taxon>Bacteria</taxon>
        <taxon>Pseudomonadati</taxon>
        <taxon>Nitrospinota/Tectimicrobiota group</taxon>
        <taxon>Candidatus Tectimicrobiota</taxon>
        <taxon>Candidatus Entotheonellia</taxon>
        <taxon>Candidatus Entotheonellales</taxon>
        <taxon>Candidatus Entotheonellaceae</taxon>
        <taxon>Candidatus Entotheonella</taxon>
    </lineage>
</organism>